<dbReference type="CDD" id="cd01038">
    <property type="entry name" value="Endonuclease_DUF559"/>
    <property type="match status" value="1"/>
</dbReference>
<proteinExistence type="predicted"/>
<dbReference type="InterPro" id="IPR011335">
    <property type="entry name" value="Restrct_endonuc-II-like"/>
</dbReference>
<evidence type="ECO:0000259" key="1">
    <source>
        <dbReference type="Pfam" id="PF04480"/>
    </source>
</evidence>
<keyword evidence="3" id="KW-1185">Reference proteome</keyword>
<dbReference type="AlphaFoldDB" id="A0A1C7NYY4"/>
<dbReference type="Pfam" id="PF04480">
    <property type="entry name" value="DUF559"/>
    <property type="match status" value="1"/>
</dbReference>
<reference evidence="2 3" key="1">
    <citation type="journal article" date="2016" name="Syst. Appl. Microbiol.">
        <title>Pararhizobium polonicum sp. nov. isolated from tumors on stone fruit rootstocks.</title>
        <authorList>
            <person name="Pulawska J."/>
            <person name="Kuzmanovic N."/>
            <person name="Willems A."/>
            <person name="Pothier J.F."/>
        </authorList>
    </citation>
    <scope>NUCLEOTIDE SEQUENCE [LARGE SCALE GENOMIC DNA]</scope>
    <source>
        <strain evidence="2 3">F5.1</strain>
    </source>
</reference>
<evidence type="ECO:0000313" key="2">
    <source>
        <dbReference type="EMBL" id="OBZ94211.1"/>
    </source>
</evidence>
<dbReference type="STRING" id="1612624.ADU59_17530"/>
<dbReference type="InterPro" id="IPR007569">
    <property type="entry name" value="DUF559"/>
</dbReference>
<evidence type="ECO:0000313" key="3">
    <source>
        <dbReference type="Proteomes" id="UP000093111"/>
    </source>
</evidence>
<gene>
    <name evidence="2" type="ORF">ADU59_17530</name>
</gene>
<dbReference type="EMBL" id="LGLV01000011">
    <property type="protein sequence ID" value="OBZ94211.1"/>
    <property type="molecule type" value="Genomic_DNA"/>
</dbReference>
<accession>A0A1C7NYY4</accession>
<comment type="caution">
    <text evidence="2">The sequence shown here is derived from an EMBL/GenBank/DDBJ whole genome shotgun (WGS) entry which is preliminary data.</text>
</comment>
<organism evidence="2 3">
    <name type="scientific">Pararhizobium polonicum</name>
    <dbReference type="NCBI Taxonomy" id="1612624"/>
    <lineage>
        <taxon>Bacteria</taxon>
        <taxon>Pseudomonadati</taxon>
        <taxon>Pseudomonadota</taxon>
        <taxon>Alphaproteobacteria</taxon>
        <taxon>Hyphomicrobiales</taxon>
        <taxon>Rhizobiaceae</taxon>
        <taxon>Rhizobium/Agrobacterium group</taxon>
        <taxon>Pararhizobium</taxon>
    </lineage>
</organism>
<dbReference type="Gene3D" id="3.40.960.10">
    <property type="entry name" value="VSR Endonuclease"/>
    <property type="match status" value="1"/>
</dbReference>
<dbReference type="PANTHER" id="PTHR38590">
    <property type="entry name" value="BLL0828 PROTEIN"/>
    <property type="match status" value="1"/>
</dbReference>
<dbReference type="SUPFAM" id="SSF52980">
    <property type="entry name" value="Restriction endonuclease-like"/>
    <property type="match status" value="1"/>
</dbReference>
<sequence length="139" mass="16082">MAWNRENPKPPSPTAALNIPRLRKAMTDAEHRFWQALRRELPETQGRHFRRQMAIGRYVADFVCLGERLIIEVDGAVHDDVHQRQRDAERDACLRGENFRVMRVTNKDVILDMPSVLRRIAMALATPTPNPSLQGRVEF</sequence>
<protein>
    <recommendedName>
        <fullName evidence="1">DUF559 domain-containing protein</fullName>
    </recommendedName>
</protein>
<feature type="domain" description="DUF559" evidence="1">
    <location>
        <begin position="19"/>
        <end position="124"/>
    </location>
</feature>
<dbReference type="RefSeq" id="WP_068955453.1">
    <property type="nucleotide sequence ID" value="NZ_LGLV01000011.1"/>
</dbReference>
<dbReference type="Proteomes" id="UP000093111">
    <property type="component" value="Unassembled WGS sequence"/>
</dbReference>
<dbReference type="InterPro" id="IPR047216">
    <property type="entry name" value="Endonuclease_DUF559_bact"/>
</dbReference>
<dbReference type="PANTHER" id="PTHR38590:SF1">
    <property type="entry name" value="BLL0828 PROTEIN"/>
    <property type="match status" value="1"/>
</dbReference>
<name>A0A1C7NYY4_9HYPH</name>